<gene>
    <name evidence="1" type="ORF">GA0070562_5143</name>
</gene>
<keyword evidence="2" id="KW-1185">Reference proteome</keyword>
<organism evidence="1 2">
    <name type="scientific">Micromonospora tulbaghiae</name>
    <dbReference type="NCBI Taxonomy" id="479978"/>
    <lineage>
        <taxon>Bacteria</taxon>
        <taxon>Bacillati</taxon>
        <taxon>Actinomycetota</taxon>
        <taxon>Actinomycetes</taxon>
        <taxon>Micromonosporales</taxon>
        <taxon>Micromonosporaceae</taxon>
        <taxon>Micromonospora</taxon>
    </lineage>
</organism>
<name>A0ABY0KQT9_9ACTN</name>
<proteinExistence type="predicted"/>
<dbReference type="EMBL" id="FMCQ01000007">
    <property type="protein sequence ID" value="SCF01388.1"/>
    <property type="molecule type" value="Genomic_DNA"/>
</dbReference>
<sequence length="103" mass="11202">MPGLLPLPHARVPVSAVPPLQVIDELGPLVVRQPQSTIVVVRLQYGTTVGLSSQGFFRQPWTKSDAGYRRGVLPRFAVGMLMARKLTAADNPHDAIFASRRGT</sequence>
<protein>
    <submittedName>
        <fullName evidence="1">Uncharacterized protein</fullName>
    </submittedName>
</protein>
<reference evidence="1 2" key="1">
    <citation type="submission" date="2016-06" db="EMBL/GenBank/DDBJ databases">
        <authorList>
            <person name="Varghese N."/>
            <person name="Submissions Spin"/>
        </authorList>
    </citation>
    <scope>NUCLEOTIDE SEQUENCE [LARGE SCALE GENOMIC DNA]</scope>
    <source>
        <strain evidence="1 2">DSM 45142</strain>
    </source>
</reference>
<accession>A0ABY0KQT9</accession>
<evidence type="ECO:0000313" key="1">
    <source>
        <dbReference type="EMBL" id="SCF01388.1"/>
    </source>
</evidence>
<comment type="caution">
    <text evidence="1">The sequence shown here is derived from an EMBL/GenBank/DDBJ whole genome shotgun (WGS) entry which is preliminary data.</text>
</comment>
<evidence type="ECO:0000313" key="2">
    <source>
        <dbReference type="Proteomes" id="UP000199405"/>
    </source>
</evidence>
<dbReference type="Proteomes" id="UP000199405">
    <property type="component" value="Unassembled WGS sequence"/>
</dbReference>